<dbReference type="AlphaFoldDB" id="A0AA88GQI9"/>
<comment type="caution">
    <text evidence="2">The sequence shown here is derived from an EMBL/GenBank/DDBJ whole genome shotgun (WGS) entry which is preliminary data.</text>
</comment>
<protein>
    <submittedName>
        <fullName evidence="2">Uncharacterized protein</fullName>
    </submittedName>
</protein>
<reference evidence="2 3" key="1">
    <citation type="journal article" date="2018" name="BMC Genomics">
        <title>The genome of Naegleria lovaniensis, the basis for a comparative approach to unravel pathogenicity factors of the human pathogenic amoeba N. fowleri.</title>
        <authorList>
            <person name="Liechti N."/>
            <person name="Schurch N."/>
            <person name="Bruggmann R."/>
            <person name="Wittwer M."/>
        </authorList>
    </citation>
    <scope>NUCLEOTIDE SEQUENCE [LARGE SCALE GENOMIC DNA]</scope>
    <source>
        <strain evidence="2 3">ATCC 30569</strain>
    </source>
</reference>
<evidence type="ECO:0000313" key="2">
    <source>
        <dbReference type="EMBL" id="KAG2387050.1"/>
    </source>
</evidence>
<gene>
    <name evidence="2" type="ORF">C9374_002085</name>
</gene>
<dbReference type="EMBL" id="PYSW02000014">
    <property type="protein sequence ID" value="KAG2387050.1"/>
    <property type="molecule type" value="Genomic_DNA"/>
</dbReference>
<proteinExistence type="predicted"/>
<keyword evidence="3" id="KW-1185">Reference proteome</keyword>
<dbReference type="Proteomes" id="UP000816034">
    <property type="component" value="Unassembled WGS sequence"/>
</dbReference>
<sequence length="116" mass="12729">MHASYQANISKSNTNSSSSEAPRMMVHFYIEEGVVSCPWCDVDLGTFSPIINSEHTSCSTIMTRSQTFQVVWILECSECNKVFKLNVGQRSTHKVSLASSSLPNQGLTAASSFSDE</sequence>
<evidence type="ECO:0000256" key="1">
    <source>
        <dbReference type="SAM" id="MobiDB-lite"/>
    </source>
</evidence>
<dbReference type="GeneID" id="68094541"/>
<dbReference type="RefSeq" id="XP_044551042.1">
    <property type="nucleotide sequence ID" value="XM_044691464.1"/>
</dbReference>
<feature type="region of interest" description="Disordered" evidence="1">
    <location>
        <begin position="1"/>
        <end position="20"/>
    </location>
</feature>
<name>A0AA88GQI9_NAELO</name>
<feature type="compositionally biased region" description="Low complexity" evidence="1">
    <location>
        <begin position="8"/>
        <end position="19"/>
    </location>
</feature>
<accession>A0AA88GQI9</accession>
<organism evidence="2 3">
    <name type="scientific">Naegleria lovaniensis</name>
    <name type="common">Amoeba</name>
    <dbReference type="NCBI Taxonomy" id="51637"/>
    <lineage>
        <taxon>Eukaryota</taxon>
        <taxon>Discoba</taxon>
        <taxon>Heterolobosea</taxon>
        <taxon>Tetramitia</taxon>
        <taxon>Eutetramitia</taxon>
        <taxon>Vahlkampfiidae</taxon>
        <taxon>Naegleria</taxon>
    </lineage>
</organism>
<evidence type="ECO:0000313" key="3">
    <source>
        <dbReference type="Proteomes" id="UP000816034"/>
    </source>
</evidence>